<keyword evidence="2" id="KW-0472">Membrane</keyword>
<dbReference type="RefSeq" id="WP_006912024.1">
    <property type="nucleotide sequence ID" value="NZ_AFNV02000026.1"/>
</dbReference>
<evidence type="ECO:0000256" key="2">
    <source>
        <dbReference type="SAM" id="Phobius"/>
    </source>
</evidence>
<dbReference type="STRING" id="1033802.SSPSH_003275"/>
<reference evidence="4 5" key="1">
    <citation type="journal article" date="2011" name="J. Bacteriol.">
        <title>Genome sequence of Salinisphaera shabanensis, a gammaproteobacterium from the harsh, variable environment of the brine-seawater interface of the Shaban Deep in the Red Sea.</title>
        <authorList>
            <person name="Antunes A."/>
            <person name="Alam I."/>
            <person name="Bajic V.B."/>
            <person name="Stingl U."/>
        </authorList>
    </citation>
    <scope>NUCLEOTIDE SEQUENCE [LARGE SCALE GENOMIC DNA]</scope>
    <source>
        <strain evidence="4 5">E1L3A</strain>
    </source>
</reference>
<organism evidence="4 5">
    <name type="scientific">Salinisphaera shabanensis E1L3A</name>
    <dbReference type="NCBI Taxonomy" id="1033802"/>
    <lineage>
        <taxon>Bacteria</taxon>
        <taxon>Pseudomonadati</taxon>
        <taxon>Pseudomonadota</taxon>
        <taxon>Gammaproteobacteria</taxon>
        <taxon>Salinisphaerales</taxon>
        <taxon>Salinisphaeraceae</taxon>
        <taxon>Salinisphaera</taxon>
    </lineage>
</organism>
<dbReference type="GO" id="GO:0015627">
    <property type="term" value="C:type II protein secretion system complex"/>
    <property type="evidence" value="ECO:0007669"/>
    <property type="project" value="InterPro"/>
</dbReference>
<dbReference type="Pfam" id="PF16537">
    <property type="entry name" value="T2SSB"/>
    <property type="match status" value="1"/>
</dbReference>
<dbReference type="AlphaFoldDB" id="F7Q2X7"/>
<sequence>MSYLVDALKKAERERHENQRADLRSLAGGEPSTSHTGRALRWLVGVLVACNAALLVYLFLPAAVSAALVEPAPTTGSTAAPVAAVETANSDGAAVEAHADDSLDEQRSPIPPERPATVNRPAAKARPAQEAGPSTSADNAPRDTTTETSSSMTLPPPRTAVEQDIDVSTFDTGRNESPRKRGQVTYSATPLDDDAPYVVEESRSAAVSASPPGSAPDVEINGHLYSSVPGRSFILVRGQRYHEGERLAAGPAVESIDASGATLNYHGERYHVRGPG</sequence>
<dbReference type="eggNOG" id="COG5373">
    <property type="taxonomic scope" value="Bacteria"/>
</dbReference>
<gene>
    <name evidence="4" type="ORF">SSPSH_003275</name>
</gene>
<keyword evidence="5" id="KW-1185">Reference proteome</keyword>
<evidence type="ECO:0000256" key="1">
    <source>
        <dbReference type="SAM" id="MobiDB-lite"/>
    </source>
</evidence>
<dbReference type="EMBL" id="AFNV02000026">
    <property type="protein sequence ID" value="ERJ17913.1"/>
    <property type="molecule type" value="Genomic_DNA"/>
</dbReference>
<protein>
    <recommendedName>
        <fullName evidence="3">Type II secretion system protein GspB C-terminal domain-containing protein</fullName>
    </recommendedName>
</protein>
<keyword evidence="2" id="KW-0812">Transmembrane</keyword>
<evidence type="ECO:0000259" key="3">
    <source>
        <dbReference type="Pfam" id="PF16537"/>
    </source>
</evidence>
<accession>F7Q2X7</accession>
<keyword evidence="2" id="KW-1133">Transmembrane helix</keyword>
<evidence type="ECO:0000313" key="5">
    <source>
        <dbReference type="Proteomes" id="UP000006242"/>
    </source>
</evidence>
<dbReference type="OrthoDB" id="5432325at2"/>
<feature type="region of interest" description="Disordered" evidence="1">
    <location>
        <begin position="89"/>
        <end position="190"/>
    </location>
</feature>
<reference evidence="4 5" key="2">
    <citation type="journal article" date="2013" name="PLoS ONE">
        <title>INDIGO - INtegrated Data Warehouse of MIcrobial GenOmes with Examples from the Red Sea Extremophiles.</title>
        <authorList>
            <person name="Alam I."/>
            <person name="Antunes A."/>
            <person name="Kamau A.A."/>
            <person name="Ba Alawi W."/>
            <person name="Kalkatawi M."/>
            <person name="Stingl U."/>
            <person name="Bajic V.B."/>
        </authorList>
    </citation>
    <scope>NUCLEOTIDE SEQUENCE [LARGE SCALE GENOMIC DNA]</scope>
    <source>
        <strain evidence="4 5">E1L3A</strain>
    </source>
</reference>
<feature type="domain" description="Type II secretion system protein GspB C-terminal" evidence="3">
    <location>
        <begin position="216"/>
        <end position="272"/>
    </location>
</feature>
<dbReference type="Proteomes" id="UP000006242">
    <property type="component" value="Unassembled WGS sequence"/>
</dbReference>
<evidence type="ECO:0000313" key="4">
    <source>
        <dbReference type="EMBL" id="ERJ17913.1"/>
    </source>
</evidence>
<feature type="transmembrane region" description="Helical" evidence="2">
    <location>
        <begin position="42"/>
        <end position="60"/>
    </location>
</feature>
<feature type="region of interest" description="Disordered" evidence="1">
    <location>
        <begin position="14"/>
        <end position="35"/>
    </location>
</feature>
<name>F7Q2X7_9GAMM</name>
<dbReference type="InterPro" id="IPR032389">
    <property type="entry name" value="GspB_C"/>
</dbReference>
<feature type="compositionally biased region" description="Basic and acidic residues" evidence="1">
    <location>
        <begin position="14"/>
        <end position="23"/>
    </location>
</feature>
<feature type="compositionally biased region" description="Basic and acidic residues" evidence="1">
    <location>
        <begin position="97"/>
        <end position="107"/>
    </location>
</feature>
<proteinExistence type="predicted"/>
<comment type="caution">
    <text evidence="4">The sequence shown here is derived from an EMBL/GenBank/DDBJ whole genome shotgun (WGS) entry which is preliminary data.</text>
</comment>